<keyword evidence="3" id="KW-1185">Reference proteome</keyword>
<reference evidence="3" key="1">
    <citation type="submission" date="2024-07" db="EMBL/GenBank/DDBJ databases">
        <title>Two chromosome-level genome assemblies of Korean endemic species Abeliophyllum distichum and Forsythia ovata (Oleaceae).</title>
        <authorList>
            <person name="Jang H."/>
        </authorList>
    </citation>
    <scope>NUCLEOTIDE SEQUENCE [LARGE SCALE GENOMIC DNA]</scope>
</reference>
<evidence type="ECO:0000256" key="1">
    <source>
        <dbReference type="SAM" id="MobiDB-lite"/>
    </source>
</evidence>
<dbReference type="EMBL" id="JBFOLJ010000007">
    <property type="protein sequence ID" value="KAL2521379.1"/>
    <property type="molecule type" value="Genomic_DNA"/>
</dbReference>
<sequence length="284" mass="32625">MTSTRSKSKSRQKCKRRRQNSASKRNRGQTKAVLKPERKKFNIHVPEGENLRVNLIKATSEERQQHYTFGLYDDIHVQRVEDSEDDVEPDPLIRTPRVNKKHQVVASNILDIRTEGRIAKIANFDADPGMESMHLNSSNGKHITASFDQNVGEAFEKQDNLSKIDDHTVTNVQSSSKNSKASGHVSEMLMKLAESGSKTEVFEVEVQPLDEGYRKKQKISSRIKDCNEEPDKQTRSETSLYLEDDDIIFSEEDLRHMDESAEKKCVQFQKLSSQVQFVFRIKIE</sequence>
<evidence type="ECO:0000313" key="2">
    <source>
        <dbReference type="EMBL" id="KAL2521379.1"/>
    </source>
</evidence>
<feature type="compositionally biased region" description="Basic residues" evidence="1">
    <location>
        <begin position="1"/>
        <end position="28"/>
    </location>
</feature>
<accession>A0ABD1U8Q3</accession>
<dbReference type="Proteomes" id="UP001604277">
    <property type="component" value="Unassembled WGS sequence"/>
</dbReference>
<comment type="caution">
    <text evidence="2">The sequence shown here is derived from an EMBL/GenBank/DDBJ whole genome shotgun (WGS) entry which is preliminary data.</text>
</comment>
<gene>
    <name evidence="2" type="ORF">Fot_25302</name>
</gene>
<organism evidence="2 3">
    <name type="scientific">Forsythia ovata</name>
    <dbReference type="NCBI Taxonomy" id="205694"/>
    <lineage>
        <taxon>Eukaryota</taxon>
        <taxon>Viridiplantae</taxon>
        <taxon>Streptophyta</taxon>
        <taxon>Embryophyta</taxon>
        <taxon>Tracheophyta</taxon>
        <taxon>Spermatophyta</taxon>
        <taxon>Magnoliopsida</taxon>
        <taxon>eudicotyledons</taxon>
        <taxon>Gunneridae</taxon>
        <taxon>Pentapetalae</taxon>
        <taxon>asterids</taxon>
        <taxon>lamiids</taxon>
        <taxon>Lamiales</taxon>
        <taxon>Oleaceae</taxon>
        <taxon>Forsythieae</taxon>
        <taxon>Forsythia</taxon>
    </lineage>
</organism>
<name>A0ABD1U8Q3_9LAMI</name>
<protein>
    <submittedName>
        <fullName evidence="2">Uncharacterized protein</fullName>
    </submittedName>
</protein>
<dbReference type="AlphaFoldDB" id="A0ABD1U8Q3"/>
<evidence type="ECO:0000313" key="3">
    <source>
        <dbReference type="Proteomes" id="UP001604277"/>
    </source>
</evidence>
<proteinExistence type="predicted"/>
<feature type="region of interest" description="Disordered" evidence="1">
    <location>
        <begin position="1"/>
        <end position="33"/>
    </location>
</feature>